<dbReference type="EC" id="2.7.13.3" evidence="2"/>
<dbReference type="InterPro" id="IPR035965">
    <property type="entry name" value="PAS-like_dom_sf"/>
</dbReference>
<feature type="domain" description="PAS" evidence="6">
    <location>
        <begin position="673"/>
        <end position="743"/>
    </location>
</feature>
<dbReference type="STRING" id="1201294.BN140_2254"/>
<dbReference type="RefSeq" id="WP_014868150.1">
    <property type="nucleotide sequence ID" value="NC_018227.2"/>
</dbReference>
<evidence type="ECO:0000313" key="9">
    <source>
        <dbReference type="Proteomes" id="UP000009007"/>
    </source>
</evidence>
<feature type="domain" description="PAC" evidence="7">
    <location>
        <begin position="254"/>
        <end position="306"/>
    </location>
</feature>
<keyword evidence="3" id="KW-0597">Phosphoprotein</keyword>
<dbReference type="SMART" id="SM00086">
    <property type="entry name" value="PAC"/>
    <property type="match status" value="2"/>
</dbReference>
<dbReference type="PANTHER" id="PTHR43304">
    <property type="entry name" value="PHYTOCHROME-LIKE PROTEIN CPH1"/>
    <property type="match status" value="1"/>
</dbReference>
<evidence type="ECO:0000256" key="1">
    <source>
        <dbReference type="ARBA" id="ARBA00000085"/>
    </source>
</evidence>
<feature type="domain" description="PAC" evidence="7">
    <location>
        <begin position="742"/>
        <end position="793"/>
    </location>
</feature>
<sequence>MQENSLDQQIQAVRHCISELTLGMPAGPGDATPPGRLRRAAENLATAATRAEEERQQLRDLLGSSPDGFVVTDTDGRIISANPAAVALLGESLPGTLLVAYGYPDTQPEIALMLADLRAGRACAPRETTLRSRGGARVRVVITAAGRGAGEKRWLIRERPALQESEERDRLLARVEEERSLLQAIIEQMPEGVVIAEAPSGRLIHYNEQLRRMWGRPDMPRDLRTFSGLHSDGRPYQPEEWPIARSVASGEVVRDEEFRILRADGTWIYINASSAPIHDESGIVRYAVAVLSDVTDRKQMEEELQASEEKYRKLFENTGDAINIFEMVRDEHGEIVDWILRDANPVSQRDLGRLDEIVGRRVTELFGAEVMAEYITRSREIMASGVGQKYENSFWGNRYYISSTYPIGKDLIGSVSTEITDRKRMEEELHLQQQRLELALSAARMIAWDWEPAAGRLRISGDFEGIYGRPPFARPEERLALVHPDDIDRLRAEGEHSGPYHTEYRIIRPDTGAAVWLESRGEVQRDEAGGFVRAVGVTMDITGQKQSRQALEHQQELLQGIIDAIPVMITIYDPDLMFFRLNREFQRVLGWSEEDGARGDLMTRFFPDPEYRKMADDYMRSLKPGWRDLLLVAKDGSIVETAWANIRLSDDTRVGIGIDIRERTRAEAAIIESEERFRALMNASPNAVMLIDRDGTILILNEVAAERFGGSVQELMGTPVYDYFTPEVAARRREIIEEVFSTGRPVRFDDEREGRVLYNSLFPVADAEGNVVRVAVLSYDITEQRRSEEMRHQAFAQIEHNMEQFAILGDHIRLPLQVILATSELLDDEQASERIRKQVWRINDLVRQLDRGWVESREIREFLRRHELM</sequence>
<keyword evidence="5" id="KW-0418">Kinase</keyword>
<evidence type="ECO:0000256" key="3">
    <source>
        <dbReference type="ARBA" id="ARBA00022553"/>
    </source>
</evidence>
<feature type="domain" description="PAS" evidence="6">
    <location>
        <begin position="54"/>
        <end position="90"/>
    </location>
</feature>
<dbReference type="InterPro" id="IPR003661">
    <property type="entry name" value="HisK_dim/P_dom"/>
</dbReference>
<organism evidence="8 9">
    <name type="scientific">Methanoculleus bourgensis (strain ATCC 43281 / DSM 3045 / OCM 15 / MS2)</name>
    <name type="common">Methanogenium bourgense</name>
    <dbReference type="NCBI Taxonomy" id="1201294"/>
    <lineage>
        <taxon>Archaea</taxon>
        <taxon>Methanobacteriati</taxon>
        <taxon>Methanobacteriota</taxon>
        <taxon>Stenosarchaea group</taxon>
        <taxon>Methanomicrobia</taxon>
        <taxon>Methanomicrobiales</taxon>
        <taxon>Methanomicrobiaceae</taxon>
        <taxon>Methanoculleus</taxon>
    </lineage>
</organism>
<evidence type="ECO:0000256" key="4">
    <source>
        <dbReference type="ARBA" id="ARBA00022679"/>
    </source>
</evidence>
<keyword evidence="4 8" id="KW-0808">Transferase</keyword>
<dbReference type="GO" id="GO:0000155">
    <property type="term" value="F:phosphorelay sensor kinase activity"/>
    <property type="evidence" value="ECO:0007669"/>
    <property type="project" value="InterPro"/>
</dbReference>
<dbReference type="Proteomes" id="UP000009007">
    <property type="component" value="Chromosome I"/>
</dbReference>
<dbReference type="Pfam" id="PF13188">
    <property type="entry name" value="PAS_8"/>
    <property type="match status" value="2"/>
</dbReference>
<evidence type="ECO:0000256" key="5">
    <source>
        <dbReference type="ARBA" id="ARBA00022777"/>
    </source>
</evidence>
<keyword evidence="9" id="KW-1185">Reference proteome</keyword>
<protein>
    <recommendedName>
        <fullName evidence="2">histidine kinase</fullName>
        <ecNumber evidence="2">2.7.13.3</ecNumber>
    </recommendedName>
</protein>
<dbReference type="PROSITE" id="PS50113">
    <property type="entry name" value="PAC"/>
    <property type="match status" value="3"/>
</dbReference>
<name>I7LKP3_METBM</name>
<evidence type="ECO:0000313" key="8">
    <source>
        <dbReference type="EMBL" id="CCJ37177.1"/>
    </source>
</evidence>
<dbReference type="PANTHER" id="PTHR43304:SF1">
    <property type="entry name" value="PAC DOMAIN-CONTAINING PROTEIN"/>
    <property type="match status" value="1"/>
</dbReference>
<dbReference type="InterPro" id="IPR001610">
    <property type="entry name" value="PAC"/>
</dbReference>
<dbReference type="SMART" id="SM00388">
    <property type="entry name" value="HisKA"/>
    <property type="match status" value="1"/>
</dbReference>
<comment type="catalytic activity">
    <reaction evidence="1">
        <text>ATP + protein L-histidine = ADP + protein N-phospho-L-histidine.</text>
        <dbReference type="EC" id="2.7.13.3"/>
    </reaction>
</comment>
<dbReference type="SUPFAM" id="SSF55785">
    <property type="entry name" value="PYP-like sensor domain (PAS domain)"/>
    <property type="match status" value="6"/>
</dbReference>
<dbReference type="InterPro" id="IPR000014">
    <property type="entry name" value="PAS"/>
</dbReference>
<dbReference type="PROSITE" id="PS50112">
    <property type="entry name" value="PAS"/>
    <property type="match status" value="3"/>
</dbReference>
<proteinExistence type="predicted"/>
<dbReference type="BioCyc" id="MBOU1201294:BN140_RS11200-MONOMER"/>
<dbReference type="Gene3D" id="3.30.450.20">
    <property type="entry name" value="PAS domain"/>
    <property type="match status" value="6"/>
</dbReference>
<dbReference type="Pfam" id="PF08447">
    <property type="entry name" value="PAS_3"/>
    <property type="match status" value="1"/>
</dbReference>
<dbReference type="Pfam" id="PF13426">
    <property type="entry name" value="PAS_9"/>
    <property type="match status" value="1"/>
</dbReference>
<dbReference type="SMART" id="SM00091">
    <property type="entry name" value="PAS"/>
    <property type="match status" value="5"/>
</dbReference>
<dbReference type="KEGG" id="mbg:BN140_2254"/>
<dbReference type="NCBIfam" id="TIGR00229">
    <property type="entry name" value="sensory_box"/>
    <property type="match status" value="4"/>
</dbReference>
<dbReference type="InterPro" id="IPR052162">
    <property type="entry name" value="Sensor_kinase/Photoreceptor"/>
</dbReference>
<dbReference type="Gene3D" id="2.10.70.100">
    <property type="match status" value="1"/>
</dbReference>
<feature type="domain" description="PAS" evidence="6">
    <location>
        <begin position="554"/>
        <end position="625"/>
    </location>
</feature>
<reference evidence="9" key="1">
    <citation type="journal article" date="2012" name="J. Bacteriol.">
        <title>Complete genome sequence of the hydrogenotrophic, methanogenic archaeon Methanoculleus bourgensis strain MS2T, isolated from a sewage sludge digester.</title>
        <authorList>
            <person name="Maus I."/>
            <person name="Wibberg D."/>
            <person name="Stantscheff R."/>
            <person name="Eikmeyer F.G."/>
            <person name="Seffner A."/>
            <person name="Boelter J."/>
            <person name="Szczepanowski R."/>
            <person name="Blom J."/>
            <person name="Jaenicke S."/>
            <person name="Konig H."/>
            <person name="Puhler A."/>
            <person name="Schluter A."/>
        </authorList>
    </citation>
    <scope>NUCLEOTIDE SEQUENCE [LARGE SCALE GENOMIC DNA]</scope>
    <source>
        <strain evidence="9">ATCC 43281 / DSM 3045 / OCM 15 / MS2</strain>
    </source>
</reference>
<dbReference type="HOGENOM" id="CLU_330008_0_0_2"/>
<evidence type="ECO:0000256" key="2">
    <source>
        <dbReference type="ARBA" id="ARBA00012438"/>
    </source>
</evidence>
<accession>I7LKP3</accession>
<gene>
    <name evidence="8" type="ordered locus">BN140_2254</name>
</gene>
<evidence type="ECO:0000259" key="7">
    <source>
        <dbReference type="PROSITE" id="PS50113"/>
    </source>
</evidence>
<evidence type="ECO:0000259" key="6">
    <source>
        <dbReference type="PROSITE" id="PS50112"/>
    </source>
</evidence>
<dbReference type="CDD" id="cd00130">
    <property type="entry name" value="PAS"/>
    <property type="match status" value="3"/>
</dbReference>
<feature type="domain" description="PAC" evidence="7">
    <location>
        <begin position="500"/>
        <end position="553"/>
    </location>
</feature>
<dbReference type="Pfam" id="PF08448">
    <property type="entry name" value="PAS_4"/>
    <property type="match status" value="1"/>
</dbReference>
<dbReference type="AlphaFoldDB" id="I7LKP3"/>
<dbReference type="InterPro" id="IPR013656">
    <property type="entry name" value="PAS_4"/>
</dbReference>
<dbReference type="GeneID" id="13355133"/>
<dbReference type="EMBL" id="HE964772">
    <property type="protein sequence ID" value="CCJ37177.1"/>
    <property type="molecule type" value="Genomic_DNA"/>
</dbReference>
<dbReference type="InterPro" id="IPR013655">
    <property type="entry name" value="PAS_fold_3"/>
</dbReference>
<dbReference type="InterPro" id="IPR000700">
    <property type="entry name" value="PAS-assoc_C"/>
</dbReference>
<dbReference type="PATRIC" id="fig|1201294.9.peg.2510"/>